<evidence type="ECO:0000313" key="13">
    <source>
        <dbReference type="EMBL" id="SDG25253.1"/>
    </source>
</evidence>
<keyword evidence="8" id="KW-0378">Hydrolase</keyword>
<gene>
    <name evidence="13" type="ORF">SAMN05216571_10785</name>
</gene>
<organism evidence="13 14">
    <name type="scientific">Onishia taeanensis</name>
    <dbReference type="NCBI Taxonomy" id="284577"/>
    <lineage>
        <taxon>Bacteria</taxon>
        <taxon>Pseudomonadati</taxon>
        <taxon>Pseudomonadota</taxon>
        <taxon>Gammaproteobacteria</taxon>
        <taxon>Oceanospirillales</taxon>
        <taxon>Halomonadaceae</taxon>
        <taxon>Onishia</taxon>
    </lineage>
</organism>
<dbReference type="PANTHER" id="PTHR15749:SF4">
    <property type="entry name" value="FANCONI-ASSOCIATED NUCLEASE 1"/>
    <property type="match status" value="1"/>
</dbReference>
<dbReference type="InterPro" id="IPR011856">
    <property type="entry name" value="tRNA_endonuc-like_dom_sf"/>
</dbReference>
<feature type="compositionally biased region" description="Basic and acidic residues" evidence="11">
    <location>
        <begin position="295"/>
        <end position="313"/>
    </location>
</feature>
<dbReference type="Gene3D" id="3.40.1350.10">
    <property type="match status" value="1"/>
</dbReference>
<dbReference type="InterPro" id="IPR014883">
    <property type="entry name" value="VRR_NUC"/>
</dbReference>
<evidence type="ECO:0000256" key="4">
    <source>
        <dbReference type="ARBA" id="ARBA00005533"/>
    </source>
</evidence>
<dbReference type="InterPro" id="IPR049125">
    <property type="entry name" value="FAN1-like_WH"/>
</dbReference>
<dbReference type="RefSeq" id="WP_092525889.1">
    <property type="nucleotide sequence ID" value="NZ_FNCI01000007.1"/>
</dbReference>
<dbReference type="PANTHER" id="PTHR15749">
    <property type="entry name" value="FANCONI-ASSOCIATED NUCLEASE 1"/>
    <property type="match status" value="1"/>
</dbReference>
<feature type="region of interest" description="Disordered" evidence="11">
    <location>
        <begin position="285"/>
        <end position="319"/>
    </location>
</feature>
<evidence type="ECO:0000256" key="7">
    <source>
        <dbReference type="ARBA" id="ARBA00022723"/>
    </source>
</evidence>
<evidence type="ECO:0000313" key="14">
    <source>
        <dbReference type="Proteomes" id="UP000198641"/>
    </source>
</evidence>
<proteinExistence type="inferred from homology"/>
<accession>A0A1G7SQE1</accession>
<dbReference type="GO" id="GO:0036297">
    <property type="term" value="P:interstrand cross-link repair"/>
    <property type="evidence" value="ECO:0007669"/>
    <property type="project" value="InterPro"/>
</dbReference>
<evidence type="ECO:0000256" key="3">
    <source>
        <dbReference type="ARBA" id="ARBA00001946"/>
    </source>
</evidence>
<keyword evidence="14" id="KW-1185">Reference proteome</keyword>
<evidence type="ECO:0000256" key="10">
    <source>
        <dbReference type="ARBA" id="ARBA00023211"/>
    </source>
</evidence>
<keyword evidence="6" id="KW-0540">Nuclease</keyword>
<dbReference type="SMART" id="SM00990">
    <property type="entry name" value="VRR_NUC"/>
    <property type="match status" value="1"/>
</dbReference>
<dbReference type="Proteomes" id="UP000198641">
    <property type="component" value="Unassembled WGS sequence"/>
</dbReference>
<dbReference type="Pfam" id="PF18081">
    <property type="entry name" value="FANC_SAP"/>
    <property type="match status" value="1"/>
</dbReference>
<evidence type="ECO:0000256" key="1">
    <source>
        <dbReference type="ARBA" id="ARBA00000983"/>
    </source>
</evidence>
<keyword evidence="7" id="KW-0479">Metal-binding</keyword>
<dbReference type="InterPro" id="IPR033315">
    <property type="entry name" value="Fan1-like"/>
</dbReference>
<keyword evidence="10" id="KW-0464">Manganese</keyword>
<keyword evidence="9" id="KW-0460">Magnesium</keyword>
<evidence type="ECO:0000256" key="9">
    <source>
        <dbReference type="ARBA" id="ARBA00022842"/>
    </source>
</evidence>
<dbReference type="STRING" id="284577.SAMN05216571_10785"/>
<feature type="domain" description="VRR-NUC" evidence="12">
    <location>
        <begin position="451"/>
        <end position="568"/>
    </location>
</feature>
<protein>
    <recommendedName>
        <fullName evidence="5">phosphodiesterase I</fullName>
        <ecNumber evidence="5">3.1.4.1</ecNumber>
    </recommendedName>
</protein>
<evidence type="ECO:0000256" key="8">
    <source>
        <dbReference type="ARBA" id="ARBA00022801"/>
    </source>
</evidence>
<dbReference type="EMBL" id="FNCI01000007">
    <property type="protein sequence ID" value="SDG25253.1"/>
    <property type="molecule type" value="Genomic_DNA"/>
</dbReference>
<evidence type="ECO:0000259" key="12">
    <source>
        <dbReference type="SMART" id="SM00990"/>
    </source>
</evidence>
<dbReference type="GO" id="GO:0003676">
    <property type="term" value="F:nucleic acid binding"/>
    <property type="evidence" value="ECO:0007669"/>
    <property type="project" value="InterPro"/>
</dbReference>
<comment type="catalytic activity">
    <reaction evidence="1">
        <text>Hydrolytically removes 5'-nucleotides successively from the 3'-hydroxy termini of 3'-hydroxy-terminated oligonucleotides.</text>
        <dbReference type="EC" id="3.1.4.1"/>
    </reaction>
</comment>
<comment type="cofactor">
    <cofactor evidence="2">
        <name>Mn(2+)</name>
        <dbReference type="ChEBI" id="CHEBI:29035"/>
    </cofactor>
</comment>
<dbReference type="OrthoDB" id="9803913at2"/>
<dbReference type="Pfam" id="PF21315">
    <property type="entry name" value="FAN1_HTH"/>
    <property type="match status" value="1"/>
</dbReference>
<evidence type="ECO:0000256" key="6">
    <source>
        <dbReference type="ARBA" id="ARBA00022722"/>
    </source>
</evidence>
<comment type="similarity">
    <text evidence="4">Belongs to the FAN1 family.</text>
</comment>
<dbReference type="EC" id="3.1.4.1" evidence="5"/>
<comment type="cofactor">
    <cofactor evidence="3">
        <name>Mg(2+)</name>
        <dbReference type="ChEBI" id="CHEBI:18420"/>
    </cofactor>
</comment>
<evidence type="ECO:0000256" key="11">
    <source>
        <dbReference type="SAM" id="MobiDB-lite"/>
    </source>
</evidence>
<reference evidence="13 14" key="1">
    <citation type="submission" date="2016-10" db="EMBL/GenBank/DDBJ databases">
        <authorList>
            <person name="de Groot N.N."/>
        </authorList>
    </citation>
    <scope>NUCLEOTIDE SEQUENCE [LARGE SCALE GENOMIC DNA]</scope>
    <source>
        <strain evidence="13 14">BH539</strain>
    </source>
</reference>
<dbReference type="GO" id="GO:0004528">
    <property type="term" value="F:phosphodiesterase I activity"/>
    <property type="evidence" value="ECO:0007669"/>
    <property type="project" value="UniProtKB-EC"/>
</dbReference>
<name>A0A1G7SQE1_9GAMM</name>
<dbReference type="InterPro" id="IPR040603">
    <property type="entry name" value="FAN1_SAP_bact"/>
</dbReference>
<dbReference type="Pfam" id="PF08774">
    <property type="entry name" value="VRR_NUC"/>
    <property type="match status" value="1"/>
</dbReference>
<evidence type="ECO:0000256" key="2">
    <source>
        <dbReference type="ARBA" id="ARBA00001936"/>
    </source>
</evidence>
<dbReference type="AlphaFoldDB" id="A0A1G7SQE1"/>
<sequence>MHSYPPAAPVTASLDDPRYYLTNFRFVLDWVVARYGDLLSADEHATLARLERLPSVSLSLLTRMVMRKGQRFRLDKLRYAEIGDTRLALAPLIEAGLVDDAPRLDLAELFGLATLGELRQWLCDDIRAAGLPAGASKARLLEALASELSGPRLLADWGAPVGESVVELTCMALCERLRLMFFGNLRQGFSEFVLAELGHQRFEQVAFSDDSRAFQARHEVDTYLALEALRERLEAGEPPASLWPQLPEGASEASLDRAPNAWLEARRGRLVFRLAREAERQGDRTLAGELYPHSNHPEARVRSLRLAERRAESDSDSQSILTAAQQALTAPRDAAEAQALARLESRLARRLGRPAAPRRGHAPERFSLVLPASTGRVEYAVRDHLTTETAPVHYVENTLITGLFGLLCWPAIFAPLPGAFFHPFHTGPADLNREDFVARRRTHFDDCLETLEDGRYLDILRGRFEDKHGLASPFVHWGALDASLLEQALACIPARHLRVLFERLLEDPRANRAGLPDLIQFSPEEKTEPRYRLIEVKGPGDRLQDNQRRWLAFFAEQGVPAAVCEVRWDASVEASESALG</sequence>
<evidence type="ECO:0000256" key="5">
    <source>
        <dbReference type="ARBA" id="ARBA00012029"/>
    </source>
</evidence>
<dbReference type="GO" id="GO:0046872">
    <property type="term" value="F:metal ion binding"/>
    <property type="evidence" value="ECO:0007669"/>
    <property type="project" value="UniProtKB-KW"/>
</dbReference>